<dbReference type="EMBL" id="PXYT01000086">
    <property type="protein sequence ID" value="PSR24211.1"/>
    <property type="molecule type" value="Genomic_DNA"/>
</dbReference>
<name>A0A2T2WPP7_9FIRM</name>
<evidence type="ECO:0000313" key="3">
    <source>
        <dbReference type="Proteomes" id="UP000242699"/>
    </source>
</evidence>
<protein>
    <submittedName>
        <fullName evidence="2">Uncharacterized protein</fullName>
    </submittedName>
</protein>
<proteinExistence type="predicted"/>
<reference evidence="2 3" key="1">
    <citation type="journal article" date="2014" name="BMC Genomics">
        <title>Comparison of environmental and isolate Sulfobacillus genomes reveals diverse carbon, sulfur, nitrogen, and hydrogen metabolisms.</title>
        <authorList>
            <person name="Justice N.B."/>
            <person name="Norman A."/>
            <person name="Brown C.T."/>
            <person name="Singh A."/>
            <person name="Thomas B.C."/>
            <person name="Banfield J.F."/>
        </authorList>
    </citation>
    <scope>NUCLEOTIDE SEQUENCE [LARGE SCALE GENOMIC DNA]</scope>
    <source>
        <strain evidence="2">AMDSBA1</strain>
    </source>
</reference>
<keyword evidence="1" id="KW-0812">Transmembrane</keyword>
<feature type="transmembrane region" description="Helical" evidence="1">
    <location>
        <begin position="16"/>
        <end position="49"/>
    </location>
</feature>
<accession>A0A2T2WPP7</accession>
<evidence type="ECO:0000256" key="1">
    <source>
        <dbReference type="SAM" id="Phobius"/>
    </source>
</evidence>
<dbReference type="Proteomes" id="UP000242699">
    <property type="component" value="Unassembled WGS sequence"/>
</dbReference>
<organism evidence="2 3">
    <name type="scientific">Sulfobacillus benefaciens</name>
    <dbReference type="NCBI Taxonomy" id="453960"/>
    <lineage>
        <taxon>Bacteria</taxon>
        <taxon>Bacillati</taxon>
        <taxon>Bacillota</taxon>
        <taxon>Clostridia</taxon>
        <taxon>Eubacteriales</taxon>
        <taxon>Clostridiales Family XVII. Incertae Sedis</taxon>
        <taxon>Sulfobacillus</taxon>
    </lineage>
</organism>
<sequence length="117" mass="13268">MRGITKTLRIVKSVLYALIVAVLFGLGGGVIIGVMWLMPMMLLAVSVYFFLASRGFYGSVPIGAVDRDLVFGTLFLVAIPVYLVFLRRFNRWVKEHPGKGETLGSRWGVSVRRWFWR</sequence>
<comment type="caution">
    <text evidence="2">The sequence shown here is derived from an EMBL/GenBank/DDBJ whole genome shotgun (WGS) entry which is preliminary data.</text>
</comment>
<feature type="transmembrane region" description="Helical" evidence="1">
    <location>
        <begin position="69"/>
        <end position="86"/>
    </location>
</feature>
<keyword evidence="1" id="KW-0472">Membrane</keyword>
<evidence type="ECO:0000313" key="2">
    <source>
        <dbReference type="EMBL" id="PSR24211.1"/>
    </source>
</evidence>
<gene>
    <name evidence="2" type="ORF">C7B43_19590</name>
</gene>
<dbReference type="AlphaFoldDB" id="A0A2T2WPP7"/>
<keyword evidence="1" id="KW-1133">Transmembrane helix</keyword>